<evidence type="ECO:0000313" key="9">
    <source>
        <dbReference type="Proteomes" id="UP001601058"/>
    </source>
</evidence>
<organism evidence="8 9">
    <name type="scientific">Cytobacillus mangrovibacter</name>
    <dbReference type="NCBI Taxonomy" id="3299024"/>
    <lineage>
        <taxon>Bacteria</taxon>
        <taxon>Bacillati</taxon>
        <taxon>Bacillota</taxon>
        <taxon>Bacilli</taxon>
        <taxon>Bacillales</taxon>
        <taxon>Bacillaceae</taxon>
        <taxon>Cytobacillus</taxon>
    </lineage>
</organism>
<comment type="caution">
    <text evidence="8">The sequence shown here is derived from an EMBL/GenBank/DDBJ whole genome shotgun (WGS) entry which is preliminary data.</text>
</comment>
<evidence type="ECO:0000256" key="2">
    <source>
        <dbReference type="ARBA" id="ARBA00022475"/>
    </source>
</evidence>
<dbReference type="InterPro" id="IPR004797">
    <property type="entry name" value="Competence_ComEC/Rec2"/>
</dbReference>
<dbReference type="PANTHER" id="PTHR30619:SF1">
    <property type="entry name" value="RECOMBINATION PROTEIN 2"/>
    <property type="match status" value="1"/>
</dbReference>
<dbReference type="Pfam" id="PF03772">
    <property type="entry name" value="Competence"/>
    <property type="match status" value="1"/>
</dbReference>
<dbReference type="InterPro" id="IPR001279">
    <property type="entry name" value="Metallo-B-lactamas"/>
</dbReference>
<feature type="transmembrane region" description="Helical" evidence="6">
    <location>
        <begin position="311"/>
        <end position="330"/>
    </location>
</feature>
<evidence type="ECO:0000256" key="6">
    <source>
        <dbReference type="SAM" id="Phobius"/>
    </source>
</evidence>
<dbReference type="EMBL" id="JBIACJ010000005">
    <property type="protein sequence ID" value="MFE8696755.1"/>
    <property type="molecule type" value="Genomic_DNA"/>
</dbReference>
<keyword evidence="2" id="KW-1003">Cell membrane</keyword>
<sequence length="774" mass="88013">MQGRWIYFTVAALLGILAIFVHLFFFSALFILLFTFLYKMKAFPSKQLFILCLIFILFLARSEIAEKANKTKFLAEETNFYVQIQEDVKIDGELFSAKGKELNRKEKLVLSYKIKTVQEKEWLSRHLKTGMACKVTGSLIEPNPSTNENAFNYKDYLNRNQMYWLLKVEQLDLSQCSPQTNSLFTFFRILRVKGITYVQENFPIETAPLAAALLFGERDFIDPDVLRSYEKLGIVHLLAISGLHVGMLAGMIYFLGIRAGIRRERMTTALLLFLPCYALLTGAAPSVIRAVFMMILFLALRKWGLFSLNTIDIISIVFIIYTFFTPYVIYDVGFQLSFGVSFSLILSAPILLPRFSNPISLLSATSFICQLAATPIMFYYFYEVSLISILANAIFIPIFSLIVLPALFFLFLLHLLFGTIINLLIHPLNLIIMWMDYGALKLSLLPFSMLTLGRPPMLIMFMYLLSTPLFFSLWEHIKGIKRFVQILCVPFSIMLIHAISHMFSPYGELTIIDVGQGDSIFIKLPYGKGNYLIDTGGNIRFNTEEWRERKEPFEVGKDVIVPFLKSKGVTRIDKLVLTHGDADHIGGAAEVINEIKVKEIILPKSQELSELEKKVLVTAKKKGIPWQFVSAGDSWESQNIIFHVLSPQEGVQLERNDQSIVLFAAIGGLKWLFTGDLEEKGEEQLVEHYNNLKIDVLKAGHHGSKTSTTPLFLDQVQPKLAVISAGKNNRYGHPHQEVLENLKERRIRILRTDIHGAITYIFSGDHGTFSAQHP</sequence>
<evidence type="ECO:0000256" key="1">
    <source>
        <dbReference type="ARBA" id="ARBA00004651"/>
    </source>
</evidence>
<protein>
    <submittedName>
        <fullName evidence="8">DNA internalization-related competence protein ComEC/Rec2</fullName>
    </submittedName>
</protein>
<reference evidence="8 9" key="1">
    <citation type="submission" date="2024-08" db="EMBL/GenBank/DDBJ databases">
        <title>Two novel Cytobacillus novel species.</title>
        <authorList>
            <person name="Liu G."/>
        </authorList>
    </citation>
    <scope>NUCLEOTIDE SEQUENCE [LARGE SCALE GENOMIC DNA]</scope>
    <source>
        <strain evidence="8 9">FJAT-53684</strain>
    </source>
</reference>
<dbReference type="SUPFAM" id="SSF56281">
    <property type="entry name" value="Metallo-hydrolase/oxidoreductase"/>
    <property type="match status" value="1"/>
</dbReference>
<dbReference type="NCBIfam" id="TIGR00361">
    <property type="entry name" value="ComEC_Rec2"/>
    <property type="match status" value="1"/>
</dbReference>
<feature type="transmembrane region" description="Helical" evidence="6">
    <location>
        <begin position="234"/>
        <end position="257"/>
    </location>
</feature>
<feature type="transmembrane region" description="Helical" evidence="6">
    <location>
        <begin position="336"/>
        <end position="352"/>
    </location>
</feature>
<dbReference type="RefSeq" id="WP_389219231.1">
    <property type="nucleotide sequence ID" value="NZ_JBIACJ010000005.1"/>
</dbReference>
<comment type="subcellular location">
    <subcellularLocation>
        <location evidence="1">Cell membrane</location>
        <topology evidence="1">Multi-pass membrane protein</topology>
    </subcellularLocation>
</comment>
<feature type="transmembrane region" description="Helical" evidence="6">
    <location>
        <begin position="486"/>
        <end position="503"/>
    </location>
</feature>
<evidence type="ECO:0000256" key="4">
    <source>
        <dbReference type="ARBA" id="ARBA00022989"/>
    </source>
</evidence>
<keyword evidence="9" id="KW-1185">Reference proteome</keyword>
<dbReference type="Gene3D" id="3.60.15.10">
    <property type="entry name" value="Ribonuclease Z/Hydroxyacylglutathione hydrolase-like"/>
    <property type="match status" value="1"/>
</dbReference>
<dbReference type="InterPro" id="IPR004477">
    <property type="entry name" value="ComEC_N"/>
</dbReference>
<dbReference type="CDD" id="cd07731">
    <property type="entry name" value="ComA-like_MBL-fold"/>
    <property type="match status" value="1"/>
</dbReference>
<feature type="transmembrane region" description="Helical" evidence="6">
    <location>
        <begin position="43"/>
        <end position="60"/>
    </location>
</feature>
<feature type="transmembrane region" description="Helical" evidence="6">
    <location>
        <begin position="7"/>
        <end position="37"/>
    </location>
</feature>
<dbReference type="InterPro" id="IPR025405">
    <property type="entry name" value="DUF4131"/>
</dbReference>
<evidence type="ECO:0000256" key="3">
    <source>
        <dbReference type="ARBA" id="ARBA00022692"/>
    </source>
</evidence>
<dbReference type="Proteomes" id="UP001601058">
    <property type="component" value="Unassembled WGS sequence"/>
</dbReference>
<dbReference type="PANTHER" id="PTHR30619">
    <property type="entry name" value="DNA INTERNALIZATION/COMPETENCE PROTEIN COMEC/REC2"/>
    <property type="match status" value="1"/>
</dbReference>
<evidence type="ECO:0000256" key="5">
    <source>
        <dbReference type="ARBA" id="ARBA00023136"/>
    </source>
</evidence>
<proteinExistence type="predicted"/>
<keyword evidence="5 6" id="KW-0472">Membrane</keyword>
<feature type="transmembrane region" description="Helical" evidence="6">
    <location>
        <begin position="415"/>
        <end position="435"/>
    </location>
</feature>
<dbReference type="InterPro" id="IPR036866">
    <property type="entry name" value="RibonucZ/Hydroxyglut_hydro"/>
</dbReference>
<evidence type="ECO:0000313" key="8">
    <source>
        <dbReference type="EMBL" id="MFE8696755.1"/>
    </source>
</evidence>
<feature type="transmembrane region" description="Helical" evidence="6">
    <location>
        <begin position="277"/>
        <end position="299"/>
    </location>
</feature>
<feature type="transmembrane region" description="Helical" evidence="6">
    <location>
        <begin position="387"/>
        <end position="408"/>
    </location>
</feature>
<dbReference type="Pfam" id="PF00753">
    <property type="entry name" value="Lactamase_B"/>
    <property type="match status" value="1"/>
</dbReference>
<keyword evidence="3 6" id="KW-0812">Transmembrane</keyword>
<gene>
    <name evidence="8" type="ORF">ACFYKT_10440</name>
</gene>
<dbReference type="InterPro" id="IPR052159">
    <property type="entry name" value="Competence_DNA_uptake"/>
</dbReference>
<accession>A0ABW6K094</accession>
<feature type="transmembrane region" description="Helical" evidence="6">
    <location>
        <begin position="455"/>
        <end position="474"/>
    </location>
</feature>
<feature type="domain" description="Metallo-beta-lactamase" evidence="7">
    <location>
        <begin position="516"/>
        <end position="727"/>
    </location>
</feature>
<dbReference type="Pfam" id="PF13567">
    <property type="entry name" value="DUF4131"/>
    <property type="match status" value="1"/>
</dbReference>
<dbReference type="NCBIfam" id="TIGR00360">
    <property type="entry name" value="ComEC_N-term"/>
    <property type="match status" value="1"/>
</dbReference>
<dbReference type="SMART" id="SM00849">
    <property type="entry name" value="Lactamase_B"/>
    <property type="match status" value="1"/>
</dbReference>
<keyword evidence="4 6" id="KW-1133">Transmembrane helix</keyword>
<name>A0ABW6K094_9BACI</name>
<evidence type="ECO:0000259" key="7">
    <source>
        <dbReference type="SMART" id="SM00849"/>
    </source>
</evidence>
<dbReference type="InterPro" id="IPR035681">
    <property type="entry name" value="ComA-like_MBL"/>
</dbReference>
<feature type="transmembrane region" description="Helical" evidence="6">
    <location>
        <begin position="359"/>
        <end position="381"/>
    </location>
</feature>